<feature type="transmembrane region" description="Helical" evidence="6">
    <location>
        <begin position="657"/>
        <end position="680"/>
    </location>
</feature>
<comment type="subcellular location">
    <subcellularLocation>
        <location evidence="1">Membrane</location>
        <topology evidence="1">Multi-pass membrane protein</topology>
    </subcellularLocation>
</comment>
<feature type="transmembrane region" description="Helical" evidence="6">
    <location>
        <begin position="629"/>
        <end position="651"/>
    </location>
</feature>
<evidence type="ECO:0000256" key="5">
    <source>
        <dbReference type="SAM" id="MobiDB-lite"/>
    </source>
</evidence>
<dbReference type="AlphaFoldDB" id="G9PG81"/>
<keyword evidence="2 6" id="KW-0812">Transmembrane</keyword>
<evidence type="ECO:0000256" key="1">
    <source>
        <dbReference type="ARBA" id="ARBA00004141"/>
    </source>
</evidence>
<keyword evidence="9" id="KW-1185">Reference proteome</keyword>
<feature type="compositionally biased region" description="Low complexity" evidence="5">
    <location>
        <begin position="31"/>
        <end position="42"/>
    </location>
</feature>
<dbReference type="InterPro" id="IPR013525">
    <property type="entry name" value="ABC2_TM"/>
</dbReference>
<dbReference type="STRING" id="435830.HMPREF0045_01203"/>
<feature type="transmembrane region" description="Helical" evidence="6">
    <location>
        <begin position="747"/>
        <end position="768"/>
    </location>
</feature>
<keyword evidence="3 6" id="KW-1133">Transmembrane helix</keyword>
<organism evidence="8 9">
    <name type="scientific">Actinomyces graevenitzii C83</name>
    <dbReference type="NCBI Taxonomy" id="435830"/>
    <lineage>
        <taxon>Bacteria</taxon>
        <taxon>Bacillati</taxon>
        <taxon>Actinomycetota</taxon>
        <taxon>Actinomycetes</taxon>
        <taxon>Actinomycetales</taxon>
        <taxon>Actinomycetaceae</taxon>
        <taxon>Actinomyces</taxon>
    </lineage>
</organism>
<dbReference type="RefSeq" id="WP_005986533.1">
    <property type="nucleotide sequence ID" value="NZ_JH470338.1"/>
</dbReference>
<dbReference type="GO" id="GO:0016020">
    <property type="term" value="C:membrane"/>
    <property type="evidence" value="ECO:0007669"/>
    <property type="project" value="UniProtKB-SubCell"/>
</dbReference>
<keyword evidence="4 6" id="KW-0472">Membrane</keyword>
<dbReference type="Gene3D" id="3.40.1710.10">
    <property type="entry name" value="abc type-2 transporter like domain"/>
    <property type="match status" value="1"/>
</dbReference>
<dbReference type="NCBIfam" id="TIGR03062">
    <property type="entry name" value="pip_yhgE_Cterm"/>
    <property type="match status" value="1"/>
</dbReference>
<reference evidence="8 9" key="1">
    <citation type="submission" date="2011-10" db="EMBL/GenBank/DDBJ databases">
        <title>The Genome Sequence of Actinomyces graevenitzii C83.</title>
        <authorList>
            <consortium name="The Broad Institute Genome Sequencing Platform"/>
            <consortium name="The Broad Institute Genome Sequencing Center for Infectious Disease"/>
            <person name="Earl A."/>
            <person name="Ward D."/>
            <person name="Feldgarden M."/>
            <person name="Gevers D."/>
            <person name="Sibley C.D."/>
            <person name="Field T.R."/>
            <person name="Grinwis M."/>
            <person name="Eshaghurshan C.S."/>
            <person name="Surette M.G."/>
            <person name="Young S.K."/>
            <person name="Zeng Q."/>
            <person name="Gargeya S."/>
            <person name="Fitzgerald M."/>
            <person name="Haas B."/>
            <person name="Abouelleil A."/>
            <person name="Alvarado L."/>
            <person name="Arachchi H.M."/>
            <person name="Berlin A."/>
            <person name="Brown A."/>
            <person name="Chapman S.B."/>
            <person name="Chen Z."/>
            <person name="Dunbar C."/>
            <person name="Freedman E."/>
            <person name="Gearin G."/>
            <person name="Goldberg J."/>
            <person name="Griggs A."/>
            <person name="Gujja S."/>
            <person name="Heiman D."/>
            <person name="Howarth C."/>
            <person name="Larson L."/>
            <person name="Lui A."/>
            <person name="MacDonald P.J.P."/>
            <person name="Montmayeur A."/>
            <person name="Murphy C."/>
            <person name="Neiman D."/>
            <person name="Pearson M."/>
            <person name="Priest M."/>
            <person name="Roberts A."/>
            <person name="Saif S."/>
            <person name="Shea T."/>
            <person name="Shenoy N."/>
            <person name="Sisk P."/>
            <person name="Stolte C."/>
            <person name="Sykes S."/>
            <person name="Wortman J."/>
            <person name="Nusbaum C."/>
            <person name="Birren B."/>
        </authorList>
    </citation>
    <scope>NUCLEOTIDE SEQUENCE [LARGE SCALE GENOMIC DNA]</scope>
    <source>
        <strain evidence="8 9">C83</strain>
    </source>
</reference>
<evidence type="ECO:0000256" key="4">
    <source>
        <dbReference type="ARBA" id="ARBA00023136"/>
    </source>
</evidence>
<accession>G9PG81</accession>
<dbReference type="OrthoDB" id="9811483at2"/>
<dbReference type="PATRIC" id="fig|435830.3.peg.1159"/>
<feature type="transmembrane region" description="Helical" evidence="6">
    <location>
        <begin position="589"/>
        <end position="608"/>
    </location>
</feature>
<dbReference type="HOGENOM" id="CLU_004534_2_0_11"/>
<dbReference type="InterPro" id="IPR017500">
    <property type="entry name" value="Phage_infect_YhgE_N"/>
</dbReference>
<feature type="domain" description="ABC-2 type transporter transmembrane" evidence="7">
    <location>
        <begin position="93"/>
        <end position="251"/>
    </location>
</feature>
<evidence type="ECO:0000256" key="6">
    <source>
        <dbReference type="SAM" id="Phobius"/>
    </source>
</evidence>
<evidence type="ECO:0000313" key="8">
    <source>
        <dbReference type="EMBL" id="EHM88092.1"/>
    </source>
</evidence>
<feature type="transmembrane region" description="Helical" evidence="6">
    <location>
        <begin position="692"/>
        <end position="715"/>
    </location>
</feature>
<dbReference type="eggNOG" id="COG1511">
    <property type="taxonomic scope" value="Bacteria"/>
</dbReference>
<protein>
    <recommendedName>
        <fullName evidence="7">ABC-2 type transporter transmembrane domain-containing protein</fullName>
    </recommendedName>
</protein>
<proteinExistence type="predicted"/>
<dbReference type="NCBIfam" id="TIGR03061">
    <property type="entry name" value="pip_yhgE_Nterm"/>
    <property type="match status" value="1"/>
</dbReference>
<dbReference type="Pfam" id="PF12698">
    <property type="entry name" value="ABC2_membrane_3"/>
    <property type="match status" value="2"/>
</dbReference>
<dbReference type="PANTHER" id="PTHR43077">
    <property type="entry name" value="TRANSPORT PERMEASE YVFS-RELATED"/>
    <property type="match status" value="1"/>
</dbReference>
<dbReference type="EMBL" id="ACRN01000008">
    <property type="protein sequence ID" value="EHM88092.1"/>
    <property type="molecule type" value="Genomic_DNA"/>
</dbReference>
<feature type="domain" description="ABC-2 type transporter transmembrane" evidence="7">
    <location>
        <begin position="442"/>
        <end position="762"/>
    </location>
</feature>
<dbReference type="Proteomes" id="UP000003822">
    <property type="component" value="Unassembled WGS sequence"/>
</dbReference>
<dbReference type="GO" id="GO:0140359">
    <property type="term" value="F:ABC-type transporter activity"/>
    <property type="evidence" value="ECO:0007669"/>
    <property type="project" value="InterPro"/>
</dbReference>
<dbReference type="PANTHER" id="PTHR43077:SF10">
    <property type="entry name" value="TRANSPORT PERMEASE PROTEIN"/>
    <property type="match status" value="1"/>
</dbReference>
<evidence type="ECO:0000313" key="9">
    <source>
        <dbReference type="Proteomes" id="UP000003822"/>
    </source>
</evidence>
<gene>
    <name evidence="8" type="ORF">HMPREF0045_01203</name>
</gene>
<evidence type="ECO:0000259" key="7">
    <source>
        <dbReference type="Pfam" id="PF12698"/>
    </source>
</evidence>
<evidence type="ECO:0000256" key="3">
    <source>
        <dbReference type="ARBA" id="ARBA00022989"/>
    </source>
</evidence>
<feature type="transmembrane region" description="Helical" evidence="6">
    <location>
        <begin position="83"/>
        <end position="104"/>
    </location>
</feature>
<dbReference type="InterPro" id="IPR051328">
    <property type="entry name" value="T7SS_ABC-Transporter"/>
</dbReference>
<dbReference type="InterPro" id="IPR017501">
    <property type="entry name" value="Phage_infect_YhgE_C"/>
</dbReference>
<evidence type="ECO:0000256" key="2">
    <source>
        <dbReference type="ARBA" id="ARBA00022692"/>
    </source>
</evidence>
<name>G9PG81_9ACTO</name>
<comment type="caution">
    <text evidence="8">The sequence shown here is derived from an EMBL/GenBank/DDBJ whole genome shotgun (WGS) entry which is preliminary data.</text>
</comment>
<feature type="region of interest" description="Disordered" evidence="5">
    <location>
        <begin position="1"/>
        <end position="63"/>
    </location>
</feature>
<sequence>MKHADEKRSAASAWRSGAKAPDSVKHDGGTRARAAVPTRTATQTGADVPTRTDTQTRTSRKAQAKPLAGAWQLYRDDLRRARINVISMVIILGLVVIPAVFAWFNVAASWNPFGNTRNLTVAVANADTGYKSDLVPMKVNAGEQVVSALRANKQLNWEVTTPAQALEGTKSGKYYAAIVIPEGFSKNMLSFFSSSAQSTQLNYYINEKRNGIAPKIAGAGAQAVSTQVNTVFTKTVGEVVLNLTQTVSTQLSTPEATNALNTVVGRVETLSTRFDSASNLLTSYGGLVDGANGLVTSSVSLVGQGSKDAQQLRTQLGQVATETGNIKSAVANANQALQGAFNASTTALNSVSTAADQVSTSSGQSVSAVVTSLNQQASGLQAQATNYQKVRDNLATLITQLPDPTRAQGVLTSLDGIISRLNGAATSLQSAATQISNKSGDSQASITEAKNLIDQAKTELSGLKTTVDTNIAPQANQLAADLAQVSDGLGQVRESVSTSLGGSGAGSLQAKLTQMKTNLDGAAKDLSAAGAQMKTLSEKLRGAIDSGDLAQVQKIIGDDPQRLAQALTTPAVVERHPIYAVENFGSSMAPLYATVAMWMGTMLIGVVVRAQPVSNVSKLRPSQVFFGRWGIFATIGLAQATLVAGGLLLFLDVQSVHPWLFMITAWLTAIVFSLINYSFVAAFGNVGKAISILFLVMQVSGAGGSFPLAILPGFLSELSPYLPAKPVIDALRCGVAGYSGNEYLGHIGHLLLFIIPALIIGLVLRPILARRNQANSEAVESTKVLG</sequence>